<reference evidence="4 5" key="1">
    <citation type="journal article" date="2014" name="Genome Announc.">
        <title>Draft genome sequence of the pathogenic fungus Scedosporium apiospermum.</title>
        <authorList>
            <person name="Vandeputte P."/>
            <person name="Ghamrawi S."/>
            <person name="Rechenmann M."/>
            <person name="Iltis A."/>
            <person name="Giraud S."/>
            <person name="Fleury M."/>
            <person name="Thornton C."/>
            <person name="Delhaes L."/>
            <person name="Meyer W."/>
            <person name="Papon N."/>
            <person name="Bouchara J.P."/>
        </authorList>
    </citation>
    <scope>NUCLEOTIDE SEQUENCE [LARGE SCALE GENOMIC DNA]</scope>
    <source>
        <strain evidence="4 5">IHEM 14462</strain>
    </source>
</reference>
<dbReference type="OMA" id="IPLFVNH"/>
<feature type="transmembrane region" description="Helical" evidence="3">
    <location>
        <begin position="20"/>
        <end position="46"/>
    </location>
</feature>
<dbReference type="InterPro" id="IPR011701">
    <property type="entry name" value="MFS"/>
</dbReference>
<dbReference type="GO" id="GO:0016020">
    <property type="term" value="C:membrane"/>
    <property type="evidence" value="ECO:0007669"/>
    <property type="project" value="UniProtKB-SubCell"/>
</dbReference>
<dbReference type="Pfam" id="PF07690">
    <property type="entry name" value="MFS_1"/>
    <property type="match status" value="1"/>
</dbReference>
<dbReference type="GeneID" id="27722050"/>
<dbReference type="PANTHER" id="PTHR23524:SF1">
    <property type="entry name" value="MRH DOMAIN-CONTAINING PROTEIN-RELATED"/>
    <property type="match status" value="1"/>
</dbReference>
<dbReference type="SUPFAM" id="SSF103473">
    <property type="entry name" value="MFS general substrate transporter"/>
    <property type="match status" value="2"/>
</dbReference>
<feature type="region of interest" description="Disordered" evidence="2">
    <location>
        <begin position="185"/>
        <end position="205"/>
    </location>
</feature>
<feature type="transmembrane region" description="Helical" evidence="3">
    <location>
        <begin position="251"/>
        <end position="271"/>
    </location>
</feature>
<comment type="caution">
    <text evidence="4">The sequence shown here is derived from an EMBL/GenBank/DDBJ whole genome shotgun (WGS) entry which is preliminary data.</text>
</comment>
<dbReference type="KEGG" id="sapo:SAPIO_CDS2978"/>
<dbReference type="Gene3D" id="1.20.1250.20">
    <property type="entry name" value="MFS general substrate transporter like domains"/>
    <property type="match status" value="1"/>
</dbReference>
<evidence type="ECO:0000256" key="2">
    <source>
        <dbReference type="SAM" id="MobiDB-lite"/>
    </source>
</evidence>
<accession>A0A084GBZ3</accession>
<organism evidence="4 5">
    <name type="scientific">Pseudallescheria apiosperma</name>
    <name type="common">Scedosporium apiospermum</name>
    <dbReference type="NCBI Taxonomy" id="563466"/>
    <lineage>
        <taxon>Eukaryota</taxon>
        <taxon>Fungi</taxon>
        <taxon>Dikarya</taxon>
        <taxon>Ascomycota</taxon>
        <taxon>Pezizomycotina</taxon>
        <taxon>Sordariomycetes</taxon>
        <taxon>Hypocreomycetidae</taxon>
        <taxon>Microascales</taxon>
        <taxon>Microascaceae</taxon>
        <taxon>Scedosporium</taxon>
    </lineage>
</organism>
<dbReference type="RefSeq" id="XP_016644654.1">
    <property type="nucleotide sequence ID" value="XM_016785872.1"/>
</dbReference>
<feature type="transmembrane region" description="Helical" evidence="3">
    <location>
        <begin position="377"/>
        <end position="400"/>
    </location>
</feature>
<dbReference type="EMBL" id="JOWA01000087">
    <property type="protein sequence ID" value="KEZ44855.1"/>
    <property type="molecule type" value="Genomic_DNA"/>
</dbReference>
<dbReference type="InterPro" id="IPR036259">
    <property type="entry name" value="MFS_trans_sf"/>
</dbReference>
<feature type="transmembrane region" description="Helical" evidence="3">
    <location>
        <begin position="560"/>
        <end position="580"/>
    </location>
</feature>
<sequence>MSLITRYLPFAASTSTLQALTYLLGISLFSISFLVFLNSSVSFVITDLIGQKDGVGDVVGTLGFADEVVALVACPIWGLISDRLGVRWVAVLGYLIISAALALFVQAKNVYPQLLLARIFFAIGATAAATMVTAILPNLTDDSNTQAVNLCQRGRKPITTDGRASRDSVALSLSSELTITPERYTRAVSASSTSSEEQEEEDKRLGKPSALAGYVGLFTGCGALVALSLFLPLPARFGEIDGVSTADAVTYSFYVVALVSLAVAVFVSIGLKGLKGEDGKGWKALFGMKRVSEDGFADGRVRRPVLPYLHLLREALKLGLTDSNIALGYLGGFVARASTVAISLFIPLFVNTYFINNGFCQGSPHDPSPELKKECRAAYILASILSGVAQLFGLLCAPIFGYLSSRTRRTNIPVKIASLLGMVAYTAFPLLRSPEIKDVDGRGGGPLVFLLVALMGISQIGAIVCSLGSLGRGVLTTDVVLPPRSEDCVPSLIQEESTETSALLAPGDEETTPCVQEDEETQTRVRLKGSIAGVYSWFGGAAILLLTKAGGYLFDEVANGAPFYMMAGFNGVWFVASLGIDMAREFRRR</sequence>
<dbReference type="Proteomes" id="UP000028545">
    <property type="component" value="Unassembled WGS sequence"/>
</dbReference>
<dbReference type="VEuPathDB" id="FungiDB:SAPIO_CDS2978"/>
<keyword evidence="3" id="KW-0472">Membrane</keyword>
<feature type="transmembrane region" description="Helical" evidence="3">
    <location>
        <begin position="443"/>
        <end position="465"/>
    </location>
</feature>
<feature type="transmembrane region" description="Helical" evidence="3">
    <location>
        <begin position="412"/>
        <end position="431"/>
    </location>
</feature>
<feature type="transmembrane region" description="Helical" evidence="3">
    <location>
        <begin position="58"/>
        <end position="79"/>
    </location>
</feature>
<keyword evidence="3" id="KW-1133">Transmembrane helix</keyword>
<feature type="transmembrane region" description="Helical" evidence="3">
    <location>
        <begin position="117"/>
        <end position="136"/>
    </location>
</feature>
<keyword evidence="3" id="KW-0812">Transmembrane</keyword>
<proteinExistence type="predicted"/>
<dbReference type="PANTHER" id="PTHR23524">
    <property type="entry name" value="TRANSPORTER, PUTATIVE (AFU_ORTHOLOGUE AFUA_8G04850)-RELATED"/>
    <property type="match status" value="1"/>
</dbReference>
<feature type="transmembrane region" description="Helical" evidence="3">
    <location>
        <begin position="211"/>
        <end position="231"/>
    </location>
</feature>
<protein>
    <submittedName>
        <fullName evidence="4">Putative MFS transporter</fullName>
    </submittedName>
</protein>
<dbReference type="GO" id="GO:0022857">
    <property type="term" value="F:transmembrane transporter activity"/>
    <property type="evidence" value="ECO:0007669"/>
    <property type="project" value="InterPro"/>
</dbReference>
<feature type="transmembrane region" description="Helical" evidence="3">
    <location>
        <begin position="534"/>
        <end position="554"/>
    </location>
</feature>
<feature type="transmembrane region" description="Helical" evidence="3">
    <location>
        <begin position="86"/>
        <end position="105"/>
    </location>
</feature>
<dbReference type="OrthoDB" id="18110at2759"/>
<evidence type="ECO:0000313" key="4">
    <source>
        <dbReference type="EMBL" id="KEZ44855.1"/>
    </source>
</evidence>
<evidence type="ECO:0000256" key="3">
    <source>
        <dbReference type="SAM" id="Phobius"/>
    </source>
</evidence>
<dbReference type="AlphaFoldDB" id="A0A084GBZ3"/>
<dbReference type="HOGENOM" id="CLU_033727_0_0_1"/>
<comment type="subcellular location">
    <subcellularLocation>
        <location evidence="1">Membrane</location>
        <topology evidence="1">Multi-pass membrane protein</topology>
    </subcellularLocation>
</comment>
<evidence type="ECO:0000256" key="1">
    <source>
        <dbReference type="ARBA" id="ARBA00004141"/>
    </source>
</evidence>
<evidence type="ECO:0000313" key="5">
    <source>
        <dbReference type="Proteomes" id="UP000028545"/>
    </source>
</evidence>
<gene>
    <name evidence="4" type="ORF">SAPIO_CDS2978</name>
</gene>
<name>A0A084GBZ3_PSEDA</name>
<keyword evidence="5" id="KW-1185">Reference proteome</keyword>
<feature type="transmembrane region" description="Helical" evidence="3">
    <location>
        <begin position="326"/>
        <end position="349"/>
    </location>
</feature>